<evidence type="ECO:0000256" key="5">
    <source>
        <dbReference type="ARBA" id="ARBA00023136"/>
    </source>
</evidence>
<keyword evidence="5" id="KW-0472">Membrane</keyword>
<dbReference type="GO" id="GO:0016887">
    <property type="term" value="F:ATP hydrolysis activity"/>
    <property type="evidence" value="ECO:0007669"/>
    <property type="project" value="InterPro"/>
</dbReference>
<dbReference type="PANTHER" id="PTHR43166">
    <property type="entry name" value="AMINO ACID IMPORT ATP-BINDING PROTEIN"/>
    <property type="match status" value="1"/>
</dbReference>
<comment type="subcellular location">
    <subcellularLocation>
        <location evidence="1">Cell membrane</location>
        <topology evidence="1">Peripheral membrane protein</topology>
    </subcellularLocation>
</comment>
<evidence type="ECO:0000313" key="8">
    <source>
        <dbReference type="Proteomes" id="UP000255277"/>
    </source>
</evidence>
<dbReference type="Proteomes" id="UP000255277">
    <property type="component" value="Unassembled WGS sequence"/>
</dbReference>
<organism evidence="7 8">
    <name type="scientific">Staphylococcus gallinarum</name>
    <dbReference type="NCBI Taxonomy" id="1293"/>
    <lineage>
        <taxon>Bacteria</taxon>
        <taxon>Bacillati</taxon>
        <taxon>Bacillota</taxon>
        <taxon>Bacilli</taxon>
        <taxon>Bacillales</taxon>
        <taxon>Staphylococcaceae</taxon>
        <taxon>Staphylococcus</taxon>
    </lineage>
</organism>
<dbReference type="SUPFAM" id="SSF52540">
    <property type="entry name" value="P-loop containing nucleoside triphosphate hydrolases"/>
    <property type="match status" value="1"/>
</dbReference>
<dbReference type="InterPro" id="IPR027417">
    <property type="entry name" value="P-loop_NTPase"/>
</dbReference>
<dbReference type="GO" id="GO:0005524">
    <property type="term" value="F:ATP binding"/>
    <property type="evidence" value="ECO:0007669"/>
    <property type="project" value="InterPro"/>
</dbReference>
<dbReference type="InterPro" id="IPR003439">
    <property type="entry name" value="ABC_transporter-like_ATP-bd"/>
</dbReference>
<protein>
    <submittedName>
        <fullName evidence="7">Polar amino acid ABC transporter ATPase</fullName>
    </submittedName>
</protein>
<dbReference type="STRING" id="1293.SH09_12660"/>
<evidence type="ECO:0000259" key="6">
    <source>
        <dbReference type="Pfam" id="PF00005"/>
    </source>
</evidence>
<comment type="similarity">
    <text evidence="2">Belongs to the ABC transporter superfamily.</text>
</comment>
<name>A0A380FJV1_STAGA</name>
<dbReference type="AlphaFoldDB" id="A0A380FJV1"/>
<dbReference type="Gene3D" id="3.40.50.300">
    <property type="entry name" value="P-loop containing nucleotide triphosphate hydrolases"/>
    <property type="match status" value="1"/>
</dbReference>
<dbReference type="Pfam" id="PF00005">
    <property type="entry name" value="ABC_tran"/>
    <property type="match status" value="1"/>
</dbReference>
<proteinExistence type="inferred from homology"/>
<keyword evidence="3" id="KW-0813">Transport</keyword>
<evidence type="ECO:0000313" key="7">
    <source>
        <dbReference type="EMBL" id="SUM33909.1"/>
    </source>
</evidence>
<dbReference type="GO" id="GO:0005886">
    <property type="term" value="C:plasma membrane"/>
    <property type="evidence" value="ECO:0007669"/>
    <property type="project" value="UniProtKB-SubCell"/>
</dbReference>
<keyword evidence="4" id="KW-1003">Cell membrane</keyword>
<reference evidence="7 8" key="1">
    <citation type="submission" date="2018-06" db="EMBL/GenBank/DDBJ databases">
        <authorList>
            <consortium name="Pathogen Informatics"/>
            <person name="Doyle S."/>
        </authorList>
    </citation>
    <scope>NUCLEOTIDE SEQUENCE [LARGE SCALE GENOMIC DNA]</scope>
    <source>
        <strain evidence="7 8">NCTC12195</strain>
    </source>
</reference>
<accession>A0A380FJV1</accession>
<evidence type="ECO:0000256" key="1">
    <source>
        <dbReference type="ARBA" id="ARBA00004202"/>
    </source>
</evidence>
<evidence type="ECO:0000256" key="3">
    <source>
        <dbReference type="ARBA" id="ARBA00022448"/>
    </source>
</evidence>
<dbReference type="PANTHER" id="PTHR43166:SF9">
    <property type="entry name" value="GLUTAMATE_ASPARTATE IMPORT ATP-BINDING PROTEIN GLTL"/>
    <property type="match status" value="1"/>
</dbReference>
<evidence type="ECO:0000256" key="4">
    <source>
        <dbReference type="ARBA" id="ARBA00022475"/>
    </source>
</evidence>
<gene>
    <name evidence="7" type="primary">artM_2</name>
    <name evidence="7" type="ORF">NCTC12195_03386</name>
</gene>
<evidence type="ECO:0000256" key="2">
    <source>
        <dbReference type="ARBA" id="ARBA00005417"/>
    </source>
</evidence>
<sequence>MINIKNLYKSFGKNEVLKGIDLTIDKGEVVAIIGPSGSGKSTLLRCMNLLETPTSGDVLFKENKLNSKHTELEKLRQQMGMVFQNFNLFPHKKVIDNIILAPSLLKKRFTGQFETGGTSIIEKKLD</sequence>
<feature type="domain" description="ABC transporter" evidence="6">
    <location>
        <begin position="17"/>
        <end position="108"/>
    </location>
</feature>
<dbReference type="EMBL" id="UHDK01000001">
    <property type="protein sequence ID" value="SUM33909.1"/>
    <property type="molecule type" value="Genomic_DNA"/>
</dbReference>
<dbReference type="InterPro" id="IPR050086">
    <property type="entry name" value="MetN_ABC_transporter-like"/>
</dbReference>